<dbReference type="KEGG" id="bman:114241332"/>
<accession>A0A6J2JHJ6</accession>
<feature type="signal peptide" evidence="1">
    <location>
        <begin position="1"/>
        <end position="20"/>
    </location>
</feature>
<feature type="chain" id="PRO_5027036629" evidence="1">
    <location>
        <begin position="21"/>
        <end position="101"/>
    </location>
</feature>
<reference evidence="3" key="1">
    <citation type="submission" date="2025-08" db="UniProtKB">
        <authorList>
            <consortium name="RefSeq"/>
        </authorList>
    </citation>
    <scope>IDENTIFICATION</scope>
    <source>
        <tissue evidence="3">Silk gland</tissue>
    </source>
</reference>
<evidence type="ECO:0000313" key="3">
    <source>
        <dbReference type="RefSeq" id="XP_028027939.1"/>
    </source>
</evidence>
<name>A0A6J2JHJ6_BOMMA</name>
<dbReference type="RefSeq" id="XP_028027939.1">
    <property type="nucleotide sequence ID" value="XM_028172138.1"/>
</dbReference>
<organism evidence="2 3">
    <name type="scientific">Bombyx mandarina</name>
    <name type="common">Wild silk moth</name>
    <name type="synonym">Wild silkworm</name>
    <dbReference type="NCBI Taxonomy" id="7092"/>
    <lineage>
        <taxon>Eukaryota</taxon>
        <taxon>Metazoa</taxon>
        <taxon>Ecdysozoa</taxon>
        <taxon>Arthropoda</taxon>
        <taxon>Hexapoda</taxon>
        <taxon>Insecta</taxon>
        <taxon>Pterygota</taxon>
        <taxon>Neoptera</taxon>
        <taxon>Endopterygota</taxon>
        <taxon>Lepidoptera</taxon>
        <taxon>Glossata</taxon>
        <taxon>Ditrysia</taxon>
        <taxon>Bombycoidea</taxon>
        <taxon>Bombycidae</taxon>
        <taxon>Bombycinae</taxon>
        <taxon>Bombyx</taxon>
    </lineage>
</organism>
<gene>
    <name evidence="3" type="primary">LOC114241332</name>
</gene>
<keyword evidence="2" id="KW-1185">Reference proteome</keyword>
<proteinExistence type="predicted"/>
<dbReference type="GeneID" id="114241332"/>
<dbReference type="AlphaFoldDB" id="A0A6J2JHJ6"/>
<protein>
    <submittedName>
        <fullName evidence="3">Uncharacterized protein LOC114241332</fullName>
    </submittedName>
</protein>
<evidence type="ECO:0000313" key="2">
    <source>
        <dbReference type="Proteomes" id="UP000504629"/>
    </source>
</evidence>
<dbReference type="Proteomes" id="UP000504629">
    <property type="component" value="Unplaced"/>
</dbReference>
<evidence type="ECO:0000256" key="1">
    <source>
        <dbReference type="SAM" id="SignalP"/>
    </source>
</evidence>
<dbReference type="OrthoDB" id="7779135at2759"/>
<keyword evidence="1" id="KW-0732">Signal</keyword>
<sequence>MNSYVKIALVLCAYVALTSAQFGYGGFADFGSSFGGNFNYLSAAARDPRANPGPVLFPPSPAGDPSQTSGVVVGASGYGFVPPGSQGPAVPRFVYRKLYFR</sequence>